<dbReference type="Proteomes" id="UP000285456">
    <property type="component" value="Unassembled WGS sequence"/>
</dbReference>
<gene>
    <name evidence="1" type="ORF">D1B32_18045</name>
</gene>
<dbReference type="RefSeq" id="WP_095313494.1">
    <property type="nucleotide sequence ID" value="NZ_PHUT01000016.1"/>
</dbReference>
<proteinExistence type="predicted"/>
<keyword evidence="2" id="KW-1185">Reference proteome</keyword>
<comment type="caution">
    <text evidence="1">The sequence shown here is derived from an EMBL/GenBank/DDBJ whole genome shotgun (WGS) entry which is preliminary data.</text>
</comment>
<dbReference type="AlphaFoldDB" id="A0A417YCE5"/>
<evidence type="ECO:0000313" key="2">
    <source>
        <dbReference type="Proteomes" id="UP000285456"/>
    </source>
</evidence>
<sequence>MVQACGTGLVPIILDEDKIFFTLPEAQITSIDHHEDIKELADALGVSSDNVQNQGFLKKIKYILIFISSNTKQY</sequence>
<accession>A0A417YCE5</accession>
<evidence type="ECO:0000313" key="1">
    <source>
        <dbReference type="EMBL" id="RHW30217.1"/>
    </source>
</evidence>
<dbReference type="EMBL" id="QWEH01000015">
    <property type="protein sequence ID" value="RHW30217.1"/>
    <property type="molecule type" value="Genomic_DNA"/>
</dbReference>
<organism evidence="1 2">
    <name type="scientific">Oceanobacillus profundus</name>
    <dbReference type="NCBI Taxonomy" id="372463"/>
    <lineage>
        <taxon>Bacteria</taxon>
        <taxon>Bacillati</taxon>
        <taxon>Bacillota</taxon>
        <taxon>Bacilli</taxon>
        <taxon>Bacillales</taxon>
        <taxon>Bacillaceae</taxon>
        <taxon>Oceanobacillus</taxon>
    </lineage>
</organism>
<name>A0A417YCE5_9BACI</name>
<reference evidence="1 2" key="1">
    <citation type="journal article" date="2007" name="Int. J. Syst. Evol. Microbiol.">
        <title>Oceanobacillus profundus sp. nov., isolated from a deep-sea sediment core.</title>
        <authorList>
            <person name="Kim Y.G."/>
            <person name="Choi D.H."/>
            <person name="Hyun S."/>
            <person name="Cho B.C."/>
        </authorList>
    </citation>
    <scope>NUCLEOTIDE SEQUENCE [LARGE SCALE GENOMIC DNA]</scope>
    <source>
        <strain evidence="1 2">DSM 18246</strain>
    </source>
</reference>
<protein>
    <submittedName>
        <fullName evidence="1">Uncharacterized protein</fullName>
    </submittedName>
</protein>